<dbReference type="Proteomes" id="UP000283975">
    <property type="component" value="Unassembled WGS sequence"/>
</dbReference>
<dbReference type="AlphaFoldDB" id="A0A414AS73"/>
<proteinExistence type="predicted"/>
<sequence length="161" mass="19237">MSVLVSDRTESKFEAITYSIELHDMLIDFMQRSFGVKDLDQLVRVRYAHGKDATEDFSRYRYLMLNYKNRIDQLASMLTSNVRAANSIYPTTLHEYEQRRDYQNTAIVNCEQLLKELQRIVEIFEVDVNLYSRYVKAIDREIGLIKKWRQRDNRIKSQLRG</sequence>
<dbReference type="EMBL" id="QSHZ01000023">
    <property type="protein sequence ID" value="RHC54341.1"/>
    <property type="molecule type" value="Genomic_DNA"/>
</dbReference>
<name>A0A414AS73_9FIRM</name>
<accession>A0A414AS73</accession>
<gene>
    <name evidence="1" type="ORF">DW839_20260</name>
</gene>
<organism evidence="1 2">
    <name type="scientific">Enterocloster bolteae</name>
    <dbReference type="NCBI Taxonomy" id="208479"/>
    <lineage>
        <taxon>Bacteria</taxon>
        <taxon>Bacillati</taxon>
        <taxon>Bacillota</taxon>
        <taxon>Clostridia</taxon>
        <taxon>Lachnospirales</taxon>
        <taxon>Lachnospiraceae</taxon>
        <taxon>Enterocloster</taxon>
    </lineage>
</organism>
<reference evidence="1 2" key="1">
    <citation type="submission" date="2018-08" db="EMBL/GenBank/DDBJ databases">
        <title>A genome reference for cultivated species of the human gut microbiota.</title>
        <authorList>
            <person name="Zou Y."/>
            <person name="Xue W."/>
            <person name="Luo G."/>
        </authorList>
    </citation>
    <scope>NUCLEOTIDE SEQUENCE [LARGE SCALE GENOMIC DNA]</scope>
    <source>
        <strain evidence="1 2">AM35-14</strain>
    </source>
</reference>
<evidence type="ECO:0000313" key="2">
    <source>
        <dbReference type="Proteomes" id="UP000283975"/>
    </source>
</evidence>
<comment type="caution">
    <text evidence="1">The sequence shown here is derived from an EMBL/GenBank/DDBJ whole genome shotgun (WGS) entry which is preliminary data.</text>
</comment>
<evidence type="ECO:0000313" key="1">
    <source>
        <dbReference type="EMBL" id="RHC54341.1"/>
    </source>
</evidence>
<dbReference type="RefSeq" id="WP_007868692.1">
    <property type="nucleotide sequence ID" value="NZ_CACRTF010000017.1"/>
</dbReference>
<protein>
    <submittedName>
        <fullName evidence="1">Uncharacterized protein</fullName>
    </submittedName>
</protein>